<evidence type="ECO:0000313" key="2">
    <source>
        <dbReference type="EMBL" id="RDX92416.1"/>
    </source>
</evidence>
<gene>
    <name evidence="2" type="ORF">CR513_25465</name>
</gene>
<keyword evidence="3" id="KW-1185">Reference proteome</keyword>
<name>A0A371GPI8_MUCPR</name>
<dbReference type="AlphaFoldDB" id="A0A371GPI8"/>
<dbReference type="OrthoDB" id="1731207at2759"/>
<dbReference type="EMBL" id="QJKJ01004874">
    <property type="protein sequence ID" value="RDX92416.1"/>
    <property type="molecule type" value="Genomic_DNA"/>
</dbReference>
<reference evidence="2" key="1">
    <citation type="submission" date="2018-05" db="EMBL/GenBank/DDBJ databases">
        <title>Draft genome of Mucuna pruriens seed.</title>
        <authorList>
            <person name="Nnadi N.E."/>
            <person name="Vos R."/>
            <person name="Hasami M.H."/>
            <person name="Devisetty U.K."/>
            <person name="Aguiy J.C."/>
        </authorList>
    </citation>
    <scope>NUCLEOTIDE SEQUENCE [LARGE SCALE GENOMIC DNA]</scope>
    <source>
        <strain evidence="2">JCA_2017</strain>
    </source>
</reference>
<feature type="non-terminal residue" evidence="2">
    <location>
        <position position="1"/>
    </location>
</feature>
<organism evidence="2 3">
    <name type="scientific">Mucuna pruriens</name>
    <name type="common">Velvet bean</name>
    <name type="synonym">Dolichos pruriens</name>
    <dbReference type="NCBI Taxonomy" id="157652"/>
    <lineage>
        <taxon>Eukaryota</taxon>
        <taxon>Viridiplantae</taxon>
        <taxon>Streptophyta</taxon>
        <taxon>Embryophyta</taxon>
        <taxon>Tracheophyta</taxon>
        <taxon>Spermatophyta</taxon>
        <taxon>Magnoliopsida</taxon>
        <taxon>eudicotyledons</taxon>
        <taxon>Gunneridae</taxon>
        <taxon>Pentapetalae</taxon>
        <taxon>rosids</taxon>
        <taxon>fabids</taxon>
        <taxon>Fabales</taxon>
        <taxon>Fabaceae</taxon>
        <taxon>Papilionoideae</taxon>
        <taxon>50 kb inversion clade</taxon>
        <taxon>NPAAA clade</taxon>
        <taxon>indigoferoid/millettioid clade</taxon>
        <taxon>Phaseoleae</taxon>
        <taxon>Mucuna</taxon>
    </lineage>
</organism>
<evidence type="ECO:0000313" key="3">
    <source>
        <dbReference type="Proteomes" id="UP000257109"/>
    </source>
</evidence>
<accession>A0A371GPI8</accession>
<evidence type="ECO:0000259" key="1">
    <source>
        <dbReference type="Pfam" id="PF03732"/>
    </source>
</evidence>
<protein>
    <recommendedName>
        <fullName evidence="1">Retrotransposon gag domain-containing protein</fullName>
    </recommendedName>
</protein>
<dbReference type="PANTHER" id="PTHR35046">
    <property type="entry name" value="ZINC KNUCKLE (CCHC-TYPE) FAMILY PROTEIN"/>
    <property type="match status" value="1"/>
</dbReference>
<dbReference type="Pfam" id="PF03732">
    <property type="entry name" value="Retrotrans_gag"/>
    <property type="match status" value="1"/>
</dbReference>
<dbReference type="Proteomes" id="UP000257109">
    <property type="component" value="Unassembled WGS sequence"/>
</dbReference>
<feature type="domain" description="Retrotransposon gag" evidence="1">
    <location>
        <begin position="236"/>
        <end position="333"/>
    </location>
</feature>
<dbReference type="PANTHER" id="PTHR35046:SF9">
    <property type="entry name" value="RNA-DIRECTED DNA POLYMERASE"/>
    <property type="match status" value="1"/>
</dbReference>
<comment type="caution">
    <text evidence="2">The sequence shown here is derived from an EMBL/GenBank/DDBJ whole genome shotgun (WGS) entry which is preliminary data.</text>
</comment>
<proteinExistence type="predicted"/>
<sequence>MDKDMPQVPWELDDNEFLFKTRERTFKMLLEPFLQSPLVVGPSKVVIFIEFDLKFGACDMNLGRLGELGKGTHEDLEHMEVKALQDPMTRGRLRRLEEEVHQKMGLLMRQGRPNQGLTLFTLWAITMRLLAFWTWPKDLSLVVCDLKVQFLSECLRKERMGENINDLESYSPKTRQVMRHMRSLKEKLEKLGGGLEPIRIDTQSFNAKVDALSKGDGNVHQNLKCFDYDERAKVRLVTLEFGGNALLWWNKLTYNIRTMRRALIENWHELRRELRDRFIPSFYSKDMHNKLQRLYQRSKSVKEYFKEMEVTLIRAQVVESQEVTMTRFLHSLNREV</sequence>
<dbReference type="InterPro" id="IPR005162">
    <property type="entry name" value="Retrotrans_gag_dom"/>
</dbReference>